<protein>
    <submittedName>
        <fullName evidence="3">Uncharacterized protein</fullName>
    </submittedName>
</protein>
<feature type="compositionally biased region" description="Basic and acidic residues" evidence="1">
    <location>
        <begin position="106"/>
        <end position="118"/>
    </location>
</feature>
<dbReference type="EMBL" id="BGPR01013833">
    <property type="protein sequence ID" value="GBN62478.1"/>
    <property type="molecule type" value="Genomic_DNA"/>
</dbReference>
<comment type="caution">
    <text evidence="3">The sequence shown here is derived from an EMBL/GenBank/DDBJ whole genome shotgun (WGS) entry which is preliminary data.</text>
</comment>
<keyword evidence="2" id="KW-0472">Membrane</keyword>
<keyword evidence="2" id="KW-1133">Transmembrane helix</keyword>
<keyword evidence="2" id="KW-0812">Transmembrane</keyword>
<keyword evidence="4" id="KW-1185">Reference proteome</keyword>
<reference evidence="3 4" key="1">
    <citation type="journal article" date="2019" name="Sci. Rep.">
        <title>Orb-weaving spider Araneus ventricosus genome elucidates the spidroin gene catalogue.</title>
        <authorList>
            <person name="Kono N."/>
            <person name="Nakamura H."/>
            <person name="Ohtoshi R."/>
            <person name="Moran D.A.P."/>
            <person name="Shinohara A."/>
            <person name="Yoshida Y."/>
            <person name="Fujiwara M."/>
            <person name="Mori M."/>
            <person name="Tomita M."/>
            <person name="Arakawa K."/>
        </authorList>
    </citation>
    <scope>NUCLEOTIDE SEQUENCE [LARGE SCALE GENOMIC DNA]</scope>
</reference>
<dbReference type="AlphaFoldDB" id="A0A4Y2QGR2"/>
<feature type="transmembrane region" description="Helical" evidence="2">
    <location>
        <begin position="67"/>
        <end position="88"/>
    </location>
</feature>
<evidence type="ECO:0000256" key="2">
    <source>
        <dbReference type="SAM" id="Phobius"/>
    </source>
</evidence>
<organism evidence="3 4">
    <name type="scientific">Araneus ventricosus</name>
    <name type="common">Orbweaver spider</name>
    <name type="synonym">Epeira ventricosa</name>
    <dbReference type="NCBI Taxonomy" id="182803"/>
    <lineage>
        <taxon>Eukaryota</taxon>
        <taxon>Metazoa</taxon>
        <taxon>Ecdysozoa</taxon>
        <taxon>Arthropoda</taxon>
        <taxon>Chelicerata</taxon>
        <taxon>Arachnida</taxon>
        <taxon>Araneae</taxon>
        <taxon>Araneomorphae</taxon>
        <taxon>Entelegynae</taxon>
        <taxon>Araneoidea</taxon>
        <taxon>Araneidae</taxon>
        <taxon>Araneus</taxon>
    </lineage>
</organism>
<dbReference type="Proteomes" id="UP000499080">
    <property type="component" value="Unassembled WGS sequence"/>
</dbReference>
<evidence type="ECO:0000313" key="4">
    <source>
        <dbReference type="Proteomes" id="UP000499080"/>
    </source>
</evidence>
<name>A0A4Y2QGR2_ARAVE</name>
<gene>
    <name evidence="3" type="ORF">AVEN_68600_1</name>
</gene>
<proteinExistence type="predicted"/>
<evidence type="ECO:0000313" key="3">
    <source>
        <dbReference type="EMBL" id="GBN62478.1"/>
    </source>
</evidence>
<evidence type="ECO:0000256" key="1">
    <source>
        <dbReference type="SAM" id="MobiDB-lite"/>
    </source>
</evidence>
<feature type="region of interest" description="Disordered" evidence="1">
    <location>
        <begin position="92"/>
        <end position="118"/>
    </location>
</feature>
<accession>A0A4Y2QGR2</accession>
<sequence>MLQDYLENVKAVQIYWDANLVPYIDFGSTINVHLRELNHRKQCEDDLWFCCYVSPHDGVEAGKSTKVVGAVLGTLLGIVIILIIVYIVRQRKNSYSEDSTPAPRVDNSEMIERRPMRG</sequence>